<organism evidence="1 2">
    <name type="scientific">Desulforamulus ferrireducens</name>
    <dbReference type="NCBI Taxonomy" id="1833852"/>
    <lineage>
        <taxon>Bacteria</taxon>
        <taxon>Bacillati</taxon>
        <taxon>Bacillota</taxon>
        <taxon>Clostridia</taxon>
        <taxon>Eubacteriales</taxon>
        <taxon>Peptococcaceae</taxon>
        <taxon>Desulforamulus</taxon>
    </lineage>
</organism>
<evidence type="ECO:0000313" key="2">
    <source>
        <dbReference type="Proteomes" id="UP000189464"/>
    </source>
</evidence>
<protein>
    <submittedName>
        <fullName evidence="1">Uncharacterized protein</fullName>
    </submittedName>
</protein>
<sequence length="99" mass="11114">MHDLRKLFIIVEILQIKEGRIARMRPLWQPPENIVRFFREKEIHHCLLPAANPIPCYCGRADCQAHSPGDGIIGAPRRGAGAKQLGEFCRVFARAPSGV</sequence>
<dbReference type="Proteomes" id="UP000189464">
    <property type="component" value="Chromosome"/>
</dbReference>
<proteinExistence type="predicted"/>
<dbReference type="EMBL" id="CP019698">
    <property type="protein sequence ID" value="AQS58784.1"/>
    <property type="molecule type" value="Genomic_DNA"/>
</dbReference>
<name>A0A1S6IVK6_9FIRM</name>
<reference evidence="1 2" key="1">
    <citation type="journal article" date="2016" name="Int. J. Syst. Evol. Microbiol.">
        <title>Desulfotomaculum ferrireducens sp. nov., a moderately thermophilic sulfate-reducing and dissimilatory Fe(III)-reducing bacterium isolated from compost.</title>
        <authorList>
            <person name="Yang G."/>
            <person name="Guo J."/>
            <person name="Zhuang L."/>
            <person name="Yuan Y."/>
            <person name="Zhou S."/>
        </authorList>
    </citation>
    <scope>NUCLEOTIDE SEQUENCE [LARGE SCALE GENOMIC DNA]</scope>
    <source>
        <strain evidence="1 2">GSS09</strain>
    </source>
</reference>
<evidence type="ECO:0000313" key="1">
    <source>
        <dbReference type="EMBL" id="AQS58784.1"/>
    </source>
</evidence>
<accession>A0A1S6IVK6</accession>
<gene>
    <name evidence="1" type="ORF">B0537_06630</name>
</gene>
<dbReference type="KEGG" id="dfg:B0537_06630"/>
<dbReference type="AlphaFoldDB" id="A0A1S6IVK6"/>
<keyword evidence="2" id="KW-1185">Reference proteome</keyword>